<gene>
    <name evidence="1" type="ORF">ABID24_000830</name>
</gene>
<proteinExistence type="predicted"/>
<comment type="caution">
    <text evidence="1">The sequence shown here is derived from an EMBL/GenBank/DDBJ whole genome shotgun (WGS) entry which is preliminary data.</text>
</comment>
<dbReference type="RefSeq" id="WP_138270131.1">
    <property type="nucleotide sequence ID" value="NZ_BAABXN010000001.1"/>
</dbReference>
<reference evidence="1 2" key="1">
    <citation type="submission" date="2024-06" db="EMBL/GenBank/DDBJ databases">
        <title>Genomic Encyclopedia of Type Strains, Phase IV (KMG-IV): sequencing the most valuable type-strain genomes for metagenomic binning, comparative biology and taxonomic classification.</title>
        <authorList>
            <person name="Goeker M."/>
        </authorList>
    </citation>
    <scope>NUCLEOTIDE SEQUENCE [LARGE SCALE GENOMIC DNA]</scope>
    <source>
        <strain evidence="1 2">DSM 29492</strain>
    </source>
</reference>
<sequence length="121" mass="15217">MYYDEFFPFYAAYADPLLYERENIQEKEFALMKSWYPESVRRLQERVEQECQLLDYEGSRIYDEYPDRWMLRRMCRDIRETEENTMEAQMVSSEKLEELTEVLLYQEISRRRCRRRRCRGY</sequence>
<dbReference type="EMBL" id="JBEPMJ010000004">
    <property type="protein sequence ID" value="MET3749596.1"/>
    <property type="molecule type" value="Genomic_DNA"/>
</dbReference>
<organism evidence="1 2">
    <name type="scientific">Blautia caecimuris</name>
    <dbReference type="NCBI Taxonomy" id="1796615"/>
    <lineage>
        <taxon>Bacteria</taxon>
        <taxon>Bacillati</taxon>
        <taxon>Bacillota</taxon>
        <taxon>Clostridia</taxon>
        <taxon>Lachnospirales</taxon>
        <taxon>Lachnospiraceae</taxon>
        <taxon>Blautia</taxon>
    </lineage>
</organism>
<accession>A0ABV2LZI0</accession>
<name>A0ABV2LZI0_9FIRM</name>
<evidence type="ECO:0000313" key="1">
    <source>
        <dbReference type="EMBL" id="MET3749596.1"/>
    </source>
</evidence>
<evidence type="ECO:0000313" key="2">
    <source>
        <dbReference type="Proteomes" id="UP001549106"/>
    </source>
</evidence>
<keyword evidence="2" id="KW-1185">Reference proteome</keyword>
<dbReference type="Proteomes" id="UP001549106">
    <property type="component" value="Unassembled WGS sequence"/>
</dbReference>
<protein>
    <submittedName>
        <fullName evidence="1">Uncharacterized protein</fullName>
    </submittedName>
</protein>